<dbReference type="Gene3D" id="3.30.420.40">
    <property type="match status" value="2"/>
</dbReference>
<organism evidence="8 9">
    <name type="scientific">Brochothrix thermosphacta</name>
    <name type="common">Microbacterium thermosphactum</name>
    <dbReference type="NCBI Taxonomy" id="2756"/>
    <lineage>
        <taxon>Bacteria</taxon>
        <taxon>Bacillati</taxon>
        <taxon>Bacillota</taxon>
        <taxon>Bacilli</taxon>
        <taxon>Bacillales</taxon>
        <taxon>Listeriaceae</taxon>
        <taxon>Brochothrix</taxon>
    </lineage>
</organism>
<dbReference type="Pfam" id="PF00871">
    <property type="entry name" value="Acetate_kinase"/>
    <property type="match status" value="1"/>
</dbReference>
<dbReference type="InterPro" id="IPR011245">
    <property type="entry name" value="Butyrate_kin"/>
</dbReference>
<dbReference type="InterPro" id="IPR043129">
    <property type="entry name" value="ATPase_NBD"/>
</dbReference>
<dbReference type="GO" id="GO:0005737">
    <property type="term" value="C:cytoplasm"/>
    <property type="evidence" value="ECO:0007669"/>
    <property type="project" value="UniProtKB-SubCell"/>
</dbReference>
<evidence type="ECO:0000256" key="4">
    <source>
        <dbReference type="ARBA" id="ARBA00022777"/>
    </source>
</evidence>
<dbReference type="NCBIfam" id="NF002834">
    <property type="entry name" value="PRK03011.1-5"/>
    <property type="match status" value="1"/>
</dbReference>
<dbReference type="HAMAP" id="MF_00542">
    <property type="entry name" value="Butyrate_kinase"/>
    <property type="match status" value="1"/>
</dbReference>
<dbReference type="SUPFAM" id="SSF53067">
    <property type="entry name" value="Actin-like ATPase domain"/>
    <property type="match status" value="2"/>
</dbReference>
<proteinExistence type="inferred from homology"/>
<keyword evidence="2 6" id="KW-0808">Transferase</keyword>
<evidence type="ECO:0000313" key="9">
    <source>
        <dbReference type="Proteomes" id="UP000270190"/>
    </source>
</evidence>
<dbReference type="PANTHER" id="PTHR21060">
    <property type="entry name" value="ACETATE KINASE"/>
    <property type="match status" value="1"/>
</dbReference>
<name>A0A2X0QIZ3_BROTH</name>
<evidence type="ECO:0000256" key="7">
    <source>
        <dbReference type="RuleBase" id="RU003835"/>
    </source>
</evidence>
<evidence type="ECO:0000256" key="5">
    <source>
        <dbReference type="ARBA" id="ARBA00022840"/>
    </source>
</evidence>
<dbReference type="GO" id="GO:0006083">
    <property type="term" value="P:acetate metabolic process"/>
    <property type="evidence" value="ECO:0007669"/>
    <property type="project" value="TreeGrafter"/>
</dbReference>
<dbReference type="PIRSF" id="PIRSF036458">
    <property type="entry name" value="Butyrate_kin"/>
    <property type="match status" value="1"/>
</dbReference>
<dbReference type="PRINTS" id="PR00471">
    <property type="entry name" value="ACETATEKNASE"/>
</dbReference>
<evidence type="ECO:0000256" key="6">
    <source>
        <dbReference type="HAMAP-Rule" id="MF_00542"/>
    </source>
</evidence>
<dbReference type="GO" id="GO:0008776">
    <property type="term" value="F:acetate kinase activity"/>
    <property type="evidence" value="ECO:0007669"/>
    <property type="project" value="TreeGrafter"/>
</dbReference>
<dbReference type="EMBL" id="OUNC01000016">
    <property type="protein sequence ID" value="SPP28564.1"/>
    <property type="molecule type" value="Genomic_DNA"/>
</dbReference>
<evidence type="ECO:0000256" key="1">
    <source>
        <dbReference type="ARBA" id="ARBA00022490"/>
    </source>
</evidence>
<keyword evidence="5 6" id="KW-0067">ATP-binding</keyword>
<keyword evidence="1 6" id="KW-0963">Cytoplasm</keyword>
<accession>A0A2X0QIZ3</accession>
<sequence length="373" mass="41636">MNPGGIRDVRKKRILIINTGVQSIKIAIFDEDKVVFNKTIREQKVQPINDYITLQKQLTATKQRLLLQLKKAKIEMKSIDLIVSNTGYIQPVKSGAYTINEAMVSDLIEHSFYEAEGSFGAILAHSLAEYYQVPAITYDPPTVDELQDVARVSGHPDFVRRSYFNALNQKAVGRHIAKKIGTTYEEAKFIIVHLGSAVSVGAHENGKVIDVNNGYYGEGPFSTIRTGSLPMEAVMKKYIASPEEVKELPLILKQGGFLGYLGTDSLTDVEWRIVEDDQEAIAIYDAMTYQIAKEIGAYATVLKGNVDAVILTGGMSISPFLVKKISEYIKWIAPIHIVEDQLEMQTLSQVGLRVLNNEEEVMMYTSCDAKRHK</sequence>
<dbReference type="RefSeq" id="WP_120487834.1">
    <property type="nucleotide sequence ID" value="NZ_OUNC01000016.1"/>
</dbReference>
<gene>
    <name evidence="6 8" type="primary">buk</name>
    <name evidence="8" type="ORF">BTBSAS_230022</name>
</gene>
<keyword evidence="3 6" id="KW-0547">Nucleotide-binding</keyword>
<protein>
    <recommendedName>
        <fullName evidence="6">Probable butyrate kinase</fullName>
        <shortName evidence="6">BK</shortName>
        <ecNumber evidence="6">2.7.2.7</ecNumber>
    </recommendedName>
    <alternativeName>
        <fullName evidence="6">Branched-chain carboxylic acid kinase</fullName>
    </alternativeName>
</protein>
<dbReference type="GO" id="GO:0047761">
    <property type="term" value="F:butyrate kinase activity"/>
    <property type="evidence" value="ECO:0007669"/>
    <property type="project" value="UniProtKB-UniRule"/>
</dbReference>
<reference evidence="9" key="1">
    <citation type="submission" date="2018-04" db="EMBL/GenBank/DDBJ databases">
        <authorList>
            <person name="Illikoud N."/>
        </authorList>
    </citation>
    <scope>NUCLEOTIDE SEQUENCE [LARGE SCALE GENOMIC DNA]</scope>
</reference>
<dbReference type="Proteomes" id="UP000270190">
    <property type="component" value="Unassembled WGS sequence"/>
</dbReference>
<comment type="subcellular location">
    <subcellularLocation>
        <location evidence="6">Cytoplasm</location>
    </subcellularLocation>
</comment>
<dbReference type="PANTHER" id="PTHR21060:SF3">
    <property type="entry name" value="BUTYRATE KINASE 2-RELATED"/>
    <property type="match status" value="1"/>
</dbReference>
<dbReference type="EC" id="2.7.2.7" evidence="6"/>
<evidence type="ECO:0000256" key="3">
    <source>
        <dbReference type="ARBA" id="ARBA00022741"/>
    </source>
</evidence>
<dbReference type="AlphaFoldDB" id="A0A2X0QIZ3"/>
<evidence type="ECO:0000256" key="2">
    <source>
        <dbReference type="ARBA" id="ARBA00022679"/>
    </source>
</evidence>
<dbReference type="GO" id="GO:0005524">
    <property type="term" value="F:ATP binding"/>
    <property type="evidence" value="ECO:0007669"/>
    <property type="project" value="UniProtKB-KW"/>
</dbReference>
<evidence type="ECO:0000313" key="8">
    <source>
        <dbReference type="EMBL" id="SPP28564.1"/>
    </source>
</evidence>
<dbReference type="CDD" id="cd24011">
    <property type="entry name" value="ASKHA_NBD_BK"/>
    <property type="match status" value="1"/>
</dbReference>
<dbReference type="InterPro" id="IPR000890">
    <property type="entry name" value="Aliphatic_acid_kin_short-chain"/>
</dbReference>
<dbReference type="NCBIfam" id="TIGR02707">
    <property type="entry name" value="butyr_kinase"/>
    <property type="match status" value="1"/>
</dbReference>
<keyword evidence="4 6" id="KW-0418">Kinase</keyword>
<comment type="catalytic activity">
    <reaction evidence="6">
        <text>butanoate + ATP = butanoyl phosphate + ADP</text>
        <dbReference type="Rhea" id="RHEA:13585"/>
        <dbReference type="ChEBI" id="CHEBI:17968"/>
        <dbReference type="ChEBI" id="CHEBI:30616"/>
        <dbReference type="ChEBI" id="CHEBI:58079"/>
        <dbReference type="ChEBI" id="CHEBI:456216"/>
        <dbReference type="EC" id="2.7.2.7"/>
    </reaction>
</comment>
<comment type="similarity">
    <text evidence="6 7">Belongs to the acetokinase family.</text>
</comment>